<feature type="domain" description="ATP-grasp" evidence="2">
    <location>
        <begin position="209"/>
        <end position="462"/>
    </location>
</feature>
<dbReference type="Gene3D" id="3.30.1490.20">
    <property type="entry name" value="ATP-grasp fold, A domain"/>
    <property type="match status" value="1"/>
</dbReference>
<dbReference type="EMBL" id="AFRZ01000001">
    <property type="protein sequence ID" value="EHP28671.1"/>
    <property type="molecule type" value="Genomic_DNA"/>
</dbReference>
<dbReference type="PROSITE" id="PS50975">
    <property type="entry name" value="ATP_GRASP"/>
    <property type="match status" value="1"/>
</dbReference>
<sequence>MYMQHTRNFTFNISSPKKFNFDLLDDWLVSALKIEIKDQKGSNIPMESLIKRELLLIRSLMQAILLPYFDTGALLKVKQDKKIPLQWSASVALVYIEHIPDICYEMIINFAIKNIYWMMNTQLTDENREKLYDRIEKEIIHKLKGISGSGKSTIPILTAAYEKKIPFFHLGGGTYQLGYGSKSRLINRSTSDLDSSIGAKLSNDKMMTSNIVRMAGLPAPVNGVANSVKNATIIAKKIEWPIVIKPADADRGEGVTVGVTDDKQLKIAFEKAKLFSRSKRIIIEREVNGVAHRIFIAKDKLIYAVKRLPISIEGDGVKEISELIKEENEAIRNNPPWLRKKIFPDDKEAIEVIKKSNYSLASIPKKKELVPLRIIESTASGGTPQNVTDIIHPDNIDIAIRAAKLFGLEVSGIDIISEDIKKPWHVNGAIINEVNFAPAFGVSEISKSYIPAYLDLILDDDGNIPISVVVGGNMAMDIALQEQSELMQKGISCFVSSHNVTINGLRKGIILPFKSLYKRCRALLMNRQVEAIILVVQTDEFLYSGLPCSNIKKVTNVDAKLISSKNLENKVSQDRVEALIRLINVE</sequence>
<accession>H1FSC5</accession>
<evidence type="ECO:0000313" key="3">
    <source>
        <dbReference type="EMBL" id="EHP28671.1"/>
    </source>
</evidence>
<dbReference type="PANTHER" id="PTHR21621">
    <property type="entry name" value="RIBOSOMAL PROTEIN S6 MODIFICATION PROTEIN"/>
    <property type="match status" value="1"/>
</dbReference>
<dbReference type="Pfam" id="PF02786">
    <property type="entry name" value="CPSase_L_D2"/>
    <property type="match status" value="1"/>
</dbReference>
<organism evidence="3 4">
    <name type="scientific">Sulfurimonas gotlandica (strain DSM 19862 / JCM 16533 / GD1)</name>
    <dbReference type="NCBI Taxonomy" id="929558"/>
    <lineage>
        <taxon>Bacteria</taxon>
        <taxon>Pseudomonadati</taxon>
        <taxon>Campylobacterota</taxon>
        <taxon>Epsilonproteobacteria</taxon>
        <taxon>Campylobacterales</taxon>
        <taxon>Sulfurimonadaceae</taxon>
        <taxon>Sulfurimonas</taxon>
    </lineage>
</organism>
<reference evidence="3 4" key="1">
    <citation type="journal article" date="2012" name="Proc. Natl. Acad. Sci. U.S.A.">
        <title>Genome and physiology of a model Epsilonproteobacterium responsible for sulfide detoxification in marine oxygen depletion zones.</title>
        <authorList>
            <person name="Grote J."/>
            <person name="Schott T."/>
            <person name="Bruckner C.G."/>
            <person name="Glockner F.O."/>
            <person name="Jost G."/>
            <person name="Teeling H."/>
            <person name="Labrenz M."/>
            <person name="Jurgens K."/>
        </authorList>
    </citation>
    <scope>NUCLEOTIDE SEQUENCE [LARGE SCALE GENOMIC DNA]</scope>
    <source>
        <strain evidence="3 4">GD1</strain>
    </source>
</reference>
<dbReference type="eggNOG" id="COG0189">
    <property type="taxonomic scope" value="Bacteria"/>
</dbReference>
<dbReference type="STRING" id="929558.SMGD1_0144"/>
<dbReference type="Gene3D" id="3.30.470.20">
    <property type="entry name" value="ATP-grasp fold, B domain"/>
    <property type="match status" value="1"/>
</dbReference>
<dbReference type="InterPro" id="IPR011761">
    <property type="entry name" value="ATP-grasp"/>
</dbReference>
<protein>
    <submittedName>
        <fullName evidence="3">Protein containing ATP-grasp fold domain</fullName>
    </submittedName>
</protein>
<dbReference type="Proteomes" id="UP000006431">
    <property type="component" value="Unassembled WGS sequence"/>
</dbReference>
<accession>B6BLL3</accession>
<dbReference type="PANTHER" id="PTHR21621:SF0">
    <property type="entry name" value="BETA-CITRYLGLUTAMATE SYNTHASE B-RELATED"/>
    <property type="match status" value="1"/>
</dbReference>
<dbReference type="RefSeq" id="WP_008338596.1">
    <property type="nucleotide sequence ID" value="NZ_AFRZ01000001.1"/>
</dbReference>
<gene>
    <name evidence="3" type="ORF">SMGD1_0144</name>
</gene>
<dbReference type="AlphaFoldDB" id="B6BLL3"/>
<dbReference type="GO" id="GO:0009432">
    <property type="term" value="P:SOS response"/>
    <property type="evidence" value="ECO:0007669"/>
    <property type="project" value="TreeGrafter"/>
</dbReference>
<dbReference type="GO" id="GO:0005524">
    <property type="term" value="F:ATP binding"/>
    <property type="evidence" value="ECO:0007669"/>
    <property type="project" value="UniProtKB-UniRule"/>
</dbReference>
<dbReference type="InterPro" id="IPR005479">
    <property type="entry name" value="CPAse_ATP-bd"/>
</dbReference>
<keyword evidence="4" id="KW-1185">Reference proteome</keyword>
<keyword evidence="1" id="KW-0547">Nucleotide-binding</keyword>
<dbReference type="GO" id="GO:0018169">
    <property type="term" value="F:ribosomal S6-glutamic acid ligase activity"/>
    <property type="evidence" value="ECO:0007669"/>
    <property type="project" value="TreeGrafter"/>
</dbReference>
<evidence type="ECO:0000259" key="2">
    <source>
        <dbReference type="PROSITE" id="PS50975"/>
    </source>
</evidence>
<evidence type="ECO:0000256" key="1">
    <source>
        <dbReference type="PROSITE-ProRule" id="PRU00409"/>
    </source>
</evidence>
<dbReference type="SUPFAM" id="SSF56059">
    <property type="entry name" value="Glutathione synthetase ATP-binding domain-like"/>
    <property type="match status" value="1"/>
</dbReference>
<comment type="caution">
    <text evidence="3">The sequence shown here is derived from an EMBL/GenBank/DDBJ whole genome shotgun (WGS) entry which is preliminary data.</text>
</comment>
<dbReference type="GO" id="GO:0046872">
    <property type="term" value="F:metal ion binding"/>
    <property type="evidence" value="ECO:0007669"/>
    <property type="project" value="InterPro"/>
</dbReference>
<evidence type="ECO:0000313" key="4">
    <source>
        <dbReference type="Proteomes" id="UP000006431"/>
    </source>
</evidence>
<dbReference type="PATRIC" id="fig|929558.5.peg.146"/>
<keyword evidence="1" id="KW-0067">ATP-binding</keyword>
<dbReference type="OrthoDB" id="580775at2"/>
<proteinExistence type="predicted"/>
<name>B6BLL3_SULGG</name>
<dbReference type="InterPro" id="IPR013815">
    <property type="entry name" value="ATP_grasp_subdomain_1"/>
</dbReference>
<dbReference type="HOGENOM" id="CLU_450380_0_0_7"/>
<dbReference type="GO" id="GO:0005737">
    <property type="term" value="C:cytoplasm"/>
    <property type="evidence" value="ECO:0007669"/>
    <property type="project" value="TreeGrafter"/>
</dbReference>